<name>A0A1I4CBP7_9PROT</name>
<reference evidence="3" key="1">
    <citation type="submission" date="2016-10" db="EMBL/GenBank/DDBJ databases">
        <authorList>
            <person name="Varghese N."/>
            <person name="Submissions S."/>
        </authorList>
    </citation>
    <scope>NUCLEOTIDE SEQUENCE [LARGE SCALE GENOMIC DNA]</scope>
    <source>
        <strain evidence="3">Nm69</strain>
    </source>
</reference>
<evidence type="ECO:0008006" key="4">
    <source>
        <dbReference type="Google" id="ProtNLM"/>
    </source>
</evidence>
<feature type="compositionally biased region" description="Low complexity" evidence="1">
    <location>
        <begin position="201"/>
        <end position="217"/>
    </location>
</feature>
<dbReference type="STRING" id="52441.SAMN05216302_10157"/>
<gene>
    <name evidence="2" type="ORF">SAMN05216302_10157</name>
</gene>
<protein>
    <recommendedName>
        <fullName evidence="4">Type II secretory pathway, pseudopilin PulG</fullName>
    </recommendedName>
</protein>
<dbReference type="Proteomes" id="UP000199533">
    <property type="component" value="Unassembled WGS sequence"/>
</dbReference>
<feature type="region of interest" description="Disordered" evidence="1">
    <location>
        <begin position="113"/>
        <end position="141"/>
    </location>
</feature>
<organism evidence="2 3">
    <name type="scientific">Nitrosomonas aestuarii</name>
    <dbReference type="NCBI Taxonomy" id="52441"/>
    <lineage>
        <taxon>Bacteria</taxon>
        <taxon>Pseudomonadati</taxon>
        <taxon>Pseudomonadota</taxon>
        <taxon>Betaproteobacteria</taxon>
        <taxon>Nitrosomonadales</taxon>
        <taxon>Nitrosomonadaceae</taxon>
        <taxon>Nitrosomonas</taxon>
    </lineage>
</organism>
<accession>A0A1I4CBP7</accession>
<dbReference type="EMBL" id="FOSP01000015">
    <property type="protein sequence ID" value="SFK77586.1"/>
    <property type="molecule type" value="Genomic_DNA"/>
</dbReference>
<sequence>MNNMEKGIIYLWALFAVTVAGVVMAGTGQLWQTKIQREKEMELLFIGDQFRKAIMSYHSNQLTGIRQYPESLDQLLEDKRGPAIQRHLRKIYIDPMTMTDEWGLVEEDDLPQQQVQGQNSGQNNDINSANNASGVGSNLGSSGSKGIVGVYSLSSKTPRKKENFPDHFAKFTEAETYQDWQFVHTQQTGNDNNASRQTQQGASGTGSSPFGTPGGTSRRPGQGTQGGTPASPFAPSSSPPAGAGQNPFAQ</sequence>
<dbReference type="AlphaFoldDB" id="A0A1I4CBP7"/>
<dbReference type="RefSeq" id="WP_090699855.1">
    <property type="nucleotide sequence ID" value="NZ_FOSP01000015.1"/>
</dbReference>
<feature type="compositionally biased region" description="Polar residues" evidence="1">
    <location>
        <begin position="188"/>
        <end position="200"/>
    </location>
</feature>
<feature type="region of interest" description="Disordered" evidence="1">
    <location>
        <begin position="188"/>
        <end position="250"/>
    </location>
</feature>
<proteinExistence type="predicted"/>
<evidence type="ECO:0000256" key="1">
    <source>
        <dbReference type="SAM" id="MobiDB-lite"/>
    </source>
</evidence>
<feature type="compositionally biased region" description="Low complexity" evidence="1">
    <location>
        <begin position="227"/>
        <end position="244"/>
    </location>
</feature>
<evidence type="ECO:0000313" key="2">
    <source>
        <dbReference type="EMBL" id="SFK77586.1"/>
    </source>
</evidence>
<dbReference type="OrthoDB" id="5608857at2"/>
<evidence type="ECO:0000313" key="3">
    <source>
        <dbReference type="Proteomes" id="UP000199533"/>
    </source>
</evidence>
<keyword evidence="3" id="KW-1185">Reference proteome</keyword>